<dbReference type="AlphaFoldDB" id="A0A0L8HA87"/>
<evidence type="ECO:0000313" key="1">
    <source>
        <dbReference type="EMBL" id="KOF86201.1"/>
    </source>
</evidence>
<sequence>MSLGRKKKGMLPKSSFPLYPTNKQPLFGLGRGFIRSTNIRTICNKIHSGRFKELAPGIFGIKKAAAAATLCLLHFDHVPPLGRLASRCYCQSVNCYYDVR</sequence>
<accession>A0A0L8HA87</accession>
<organism evidence="1">
    <name type="scientific">Octopus bimaculoides</name>
    <name type="common">California two-spotted octopus</name>
    <dbReference type="NCBI Taxonomy" id="37653"/>
    <lineage>
        <taxon>Eukaryota</taxon>
        <taxon>Metazoa</taxon>
        <taxon>Spiralia</taxon>
        <taxon>Lophotrochozoa</taxon>
        <taxon>Mollusca</taxon>
        <taxon>Cephalopoda</taxon>
        <taxon>Coleoidea</taxon>
        <taxon>Octopodiformes</taxon>
        <taxon>Octopoda</taxon>
        <taxon>Incirrata</taxon>
        <taxon>Octopodidae</taxon>
        <taxon>Octopus</taxon>
    </lineage>
</organism>
<gene>
    <name evidence="1" type="ORF">OCBIM_22019012mg</name>
</gene>
<proteinExistence type="predicted"/>
<protein>
    <submittedName>
        <fullName evidence="1">Uncharacterized protein</fullName>
    </submittedName>
</protein>
<name>A0A0L8HA87_OCTBM</name>
<reference evidence="1" key="1">
    <citation type="submission" date="2015-07" db="EMBL/GenBank/DDBJ databases">
        <title>MeaNS - Measles Nucleotide Surveillance Program.</title>
        <authorList>
            <person name="Tran T."/>
            <person name="Druce J."/>
        </authorList>
    </citation>
    <scope>NUCLEOTIDE SEQUENCE</scope>
    <source>
        <strain evidence="1">UCB-OBI-ISO-001</strain>
        <tissue evidence="1">Gonad</tissue>
    </source>
</reference>
<dbReference type="EMBL" id="KQ418711">
    <property type="protein sequence ID" value="KOF86201.1"/>
    <property type="molecule type" value="Genomic_DNA"/>
</dbReference>